<organism evidence="1 2">
    <name type="scientific">Parablautia intestinalis</name>
    <dbReference type="NCBI Taxonomy" id="2320100"/>
    <lineage>
        <taxon>Bacteria</taxon>
        <taxon>Bacillati</taxon>
        <taxon>Bacillota</taxon>
        <taxon>Clostridia</taxon>
        <taxon>Lachnospirales</taxon>
        <taxon>Lachnospiraceae</taxon>
        <taxon>Parablautia</taxon>
    </lineage>
</organism>
<dbReference type="Pfam" id="PF05045">
    <property type="entry name" value="RgpF"/>
    <property type="match status" value="1"/>
</dbReference>
<name>A0A3A9AXU3_9FIRM</name>
<reference evidence="1 2" key="1">
    <citation type="submission" date="2018-09" db="EMBL/GenBank/DDBJ databases">
        <title>Murine metabolic-syndrome-specific gut microbial biobank.</title>
        <authorList>
            <person name="Liu C."/>
        </authorList>
    </citation>
    <scope>NUCLEOTIDE SEQUENCE [LARGE SCALE GENOMIC DNA]</scope>
    <source>
        <strain evidence="1 2">0.1xD8-82</strain>
    </source>
</reference>
<sequence length="377" mass="44821">MEKNVKRIAIFVFYDQEGIVEPYVINLLDGMRDYIDYIYTVANGFVQKAGKEQLILHSDRLLIRDNKGFDAGAIKDAIADLREKNMLEQYDELIIYNDTFWGFFYPLTDFFDGTGREPDVDFWGFTEWPGNAPNDRIHIPEHLQSYFLYIKSRMFHSRDFLEFWNNMPYCEKFTEVLIKYEQSFTNYFNERGYKSKAYYTVEKLGEKKEFNKISYFIYAYDLVEKLHFPILKCKTFSIEGNMADSEKLMGFLEKNHLYDTKLIRSHSIRFANERSYFNLREINKFCKKYKKIYIYGAGNYGTNVKAYLDTCGYPFAGFIVTEKKDTDEKDTQEFKNFKLEPEDGLIIGLIPKYTLEVLKEIKGKIPDEQIFTGQYWK</sequence>
<dbReference type="RefSeq" id="WP_120468111.1">
    <property type="nucleotide sequence ID" value="NZ_RAYQ01000005.1"/>
</dbReference>
<keyword evidence="2" id="KW-1185">Reference proteome</keyword>
<evidence type="ECO:0008006" key="3">
    <source>
        <dbReference type="Google" id="ProtNLM"/>
    </source>
</evidence>
<gene>
    <name evidence="1" type="ORF">D7V94_06815</name>
</gene>
<proteinExistence type="predicted"/>
<evidence type="ECO:0000313" key="2">
    <source>
        <dbReference type="Proteomes" id="UP000280696"/>
    </source>
</evidence>
<dbReference type="InterPro" id="IPR007739">
    <property type="entry name" value="RgpF"/>
</dbReference>
<protein>
    <recommendedName>
        <fullName evidence="3">Rhamnan synthesis protein F</fullName>
    </recommendedName>
</protein>
<dbReference type="OrthoDB" id="9815339at2"/>
<comment type="caution">
    <text evidence="1">The sequence shown here is derived from an EMBL/GenBank/DDBJ whole genome shotgun (WGS) entry which is preliminary data.</text>
</comment>
<accession>A0A3A9AXU3</accession>
<dbReference type="AlphaFoldDB" id="A0A3A9AXU3"/>
<dbReference type="Proteomes" id="UP000280696">
    <property type="component" value="Unassembled WGS sequence"/>
</dbReference>
<evidence type="ECO:0000313" key="1">
    <source>
        <dbReference type="EMBL" id="RKI92383.1"/>
    </source>
</evidence>
<dbReference type="EMBL" id="RAYQ01000005">
    <property type="protein sequence ID" value="RKI92383.1"/>
    <property type="molecule type" value="Genomic_DNA"/>
</dbReference>